<dbReference type="SUPFAM" id="SSF110857">
    <property type="entry name" value="Gamma-glutamyl cyclotransferase-like"/>
    <property type="match status" value="1"/>
</dbReference>
<evidence type="ECO:0000313" key="4">
    <source>
        <dbReference type="Proteomes" id="UP001150925"/>
    </source>
</evidence>
<dbReference type="GO" id="GO:0061928">
    <property type="term" value="F:glutathione specific gamma-glutamylcyclotransferase activity"/>
    <property type="evidence" value="ECO:0007669"/>
    <property type="project" value="UniProtKB-EC"/>
</dbReference>
<dbReference type="EMBL" id="JANBPY010000254">
    <property type="protein sequence ID" value="KAJ1967955.1"/>
    <property type="molecule type" value="Genomic_DNA"/>
</dbReference>
<dbReference type="GO" id="GO:0006751">
    <property type="term" value="P:glutathione catabolic process"/>
    <property type="evidence" value="ECO:0007669"/>
    <property type="project" value="InterPro"/>
</dbReference>
<organism evidence="3 4">
    <name type="scientific">Dispira parvispora</name>
    <dbReference type="NCBI Taxonomy" id="1520584"/>
    <lineage>
        <taxon>Eukaryota</taxon>
        <taxon>Fungi</taxon>
        <taxon>Fungi incertae sedis</taxon>
        <taxon>Zoopagomycota</taxon>
        <taxon>Kickxellomycotina</taxon>
        <taxon>Dimargaritomycetes</taxon>
        <taxon>Dimargaritales</taxon>
        <taxon>Dimargaritaceae</taxon>
        <taxon>Dispira</taxon>
    </lineage>
</organism>
<dbReference type="Pfam" id="PF04752">
    <property type="entry name" value="ChaC"/>
    <property type="match status" value="1"/>
</dbReference>
<dbReference type="PANTHER" id="PTHR12192:SF2">
    <property type="entry name" value="GLUTATHIONE-SPECIFIC GAMMA-GLUTAMYLCYCLOTRANSFERASE 2"/>
    <property type="match status" value="1"/>
</dbReference>
<evidence type="ECO:0000256" key="1">
    <source>
        <dbReference type="ARBA" id="ARBA00012344"/>
    </source>
</evidence>
<dbReference type="EC" id="4.3.2.7" evidence="1"/>
<keyword evidence="4" id="KW-1185">Reference proteome</keyword>
<gene>
    <name evidence="3" type="ORF">IWQ62_001539</name>
</gene>
<dbReference type="OrthoDB" id="1933483at2759"/>
<accession>A0A9W8AUT2</accession>
<keyword evidence="2" id="KW-0456">Lyase</keyword>
<dbReference type="CDD" id="cd06661">
    <property type="entry name" value="GGCT_like"/>
    <property type="match status" value="1"/>
</dbReference>
<dbReference type="AlphaFoldDB" id="A0A9W8AUT2"/>
<sequence length="214" mass="23950">MWVFGYGSLIWKVDFPIEDSRPGYIKGYARRFWQGSHDHRGTETHPGRVVTLIPTEQLAHFETSTPSEEELTWGVAYKVAESQVDIVRKHLDYREKNGYTVHHVHVYHPDHAQPVVEDALVYIGTVDNEAFLGPADSVEIANQIYRSVGPSGPNVDYLLNLCVALRAMGEHALDTHLFELEAMVLRLREQGLSSGTIPLPLTASTSVDVDNQAS</sequence>
<dbReference type="Proteomes" id="UP001150925">
    <property type="component" value="Unassembled WGS sequence"/>
</dbReference>
<dbReference type="PANTHER" id="PTHR12192">
    <property type="entry name" value="CATION TRANSPORT PROTEIN CHAC-RELATED"/>
    <property type="match status" value="1"/>
</dbReference>
<dbReference type="Gene3D" id="3.10.490.10">
    <property type="entry name" value="Gamma-glutamyl cyclotransferase-like"/>
    <property type="match status" value="1"/>
</dbReference>
<dbReference type="InterPro" id="IPR013024">
    <property type="entry name" value="GGCT-like"/>
</dbReference>
<name>A0A9W8AUT2_9FUNG</name>
<comment type="caution">
    <text evidence="3">The sequence shown here is derived from an EMBL/GenBank/DDBJ whole genome shotgun (WGS) entry which is preliminary data.</text>
</comment>
<reference evidence="3" key="1">
    <citation type="submission" date="2022-07" db="EMBL/GenBank/DDBJ databases">
        <title>Phylogenomic reconstructions and comparative analyses of Kickxellomycotina fungi.</title>
        <authorList>
            <person name="Reynolds N.K."/>
            <person name="Stajich J.E."/>
            <person name="Barry K."/>
            <person name="Grigoriev I.V."/>
            <person name="Crous P."/>
            <person name="Smith M.E."/>
        </authorList>
    </citation>
    <scope>NUCLEOTIDE SEQUENCE</scope>
    <source>
        <strain evidence="3">RSA 1196</strain>
    </source>
</reference>
<proteinExistence type="predicted"/>
<dbReference type="GO" id="GO:0005737">
    <property type="term" value="C:cytoplasm"/>
    <property type="evidence" value="ECO:0007669"/>
    <property type="project" value="TreeGrafter"/>
</dbReference>
<evidence type="ECO:0000256" key="2">
    <source>
        <dbReference type="ARBA" id="ARBA00023239"/>
    </source>
</evidence>
<evidence type="ECO:0000313" key="3">
    <source>
        <dbReference type="EMBL" id="KAJ1967955.1"/>
    </source>
</evidence>
<protein>
    <recommendedName>
        <fullName evidence="1">glutathione-specific gamma-glutamylcyclotransferase</fullName>
        <ecNumber evidence="1">4.3.2.7</ecNumber>
    </recommendedName>
</protein>
<dbReference type="InterPro" id="IPR036568">
    <property type="entry name" value="GGCT-like_sf"/>
</dbReference>
<dbReference type="InterPro" id="IPR006840">
    <property type="entry name" value="ChaC"/>
</dbReference>